<gene>
    <name evidence="2" type="ORF">FA13DRAFT_1870847</name>
</gene>
<name>A0A4Y7S9N5_COPMI</name>
<protein>
    <submittedName>
        <fullName evidence="2">Uncharacterized protein</fullName>
    </submittedName>
</protein>
<dbReference type="AlphaFoldDB" id="A0A4Y7S9N5"/>
<keyword evidence="3" id="KW-1185">Reference proteome</keyword>
<accession>A0A4Y7S9N5</accession>
<feature type="region of interest" description="Disordered" evidence="1">
    <location>
        <begin position="77"/>
        <end position="106"/>
    </location>
</feature>
<proteinExistence type="predicted"/>
<reference evidence="2 3" key="1">
    <citation type="journal article" date="2019" name="Nat. Ecol. Evol.">
        <title>Megaphylogeny resolves global patterns of mushroom evolution.</title>
        <authorList>
            <person name="Varga T."/>
            <person name="Krizsan K."/>
            <person name="Foldi C."/>
            <person name="Dima B."/>
            <person name="Sanchez-Garcia M."/>
            <person name="Sanchez-Ramirez S."/>
            <person name="Szollosi G.J."/>
            <person name="Szarkandi J.G."/>
            <person name="Papp V."/>
            <person name="Albert L."/>
            <person name="Andreopoulos W."/>
            <person name="Angelini C."/>
            <person name="Antonin V."/>
            <person name="Barry K.W."/>
            <person name="Bougher N.L."/>
            <person name="Buchanan P."/>
            <person name="Buyck B."/>
            <person name="Bense V."/>
            <person name="Catcheside P."/>
            <person name="Chovatia M."/>
            <person name="Cooper J."/>
            <person name="Damon W."/>
            <person name="Desjardin D."/>
            <person name="Finy P."/>
            <person name="Geml J."/>
            <person name="Haridas S."/>
            <person name="Hughes K."/>
            <person name="Justo A."/>
            <person name="Karasinski D."/>
            <person name="Kautmanova I."/>
            <person name="Kiss B."/>
            <person name="Kocsube S."/>
            <person name="Kotiranta H."/>
            <person name="LaButti K.M."/>
            <person name="Lechner B.E."/>
            <person name="Liimatainen K."/>
            <person name="Lipzen A."/>
            <person name="Lukacs Z."/>
            <person name="Mihaltcheva S."/>
            <person name="Morgado L.N."/>
            <person name="Niskanen T."/>
            <person name="Noordeloos M.E."/>
            <person name="Ohm R.A."/>
            <person name="Ortiz-Santana B."/>
            <person name="Ovrebo C."/>
            <person name="Racz N."/>
            <person name="Riley R."/>
            <person name="Savchenko A."/>
            <person name="Shiryaev A."/>
            <person name="Soop K."/>
            <person name="Spirin V."/>
            <person name="Szebenyi C."/>
            <person name="Tomsovsky M."/>
            <person name="Tulloss R.E."/>
            <person name="Uehling J."/>
            <person name="Grigoriev I.V."/>
            <person name="Vagvolgyi C."/>
            <person name="Papp T."/>
            <person name="Martin F.M."/>
            <person name="Miettinen O."/>
            <person name="Hibbett D.S."/>
            <person name="Nagy L.G."/>
        </authorList>
    </citation>
    <scope>NUCLEOTIDE SEQUENCE [LARGE SCALE GENOMIC DNA]</scope>
    <source>
        <strain evidence="2 3">FP101781</strain>
    </source>
</reference>
<comment type="caution">
    <text evidence="2">The sequence shown here is derived from an EMBL/GenBank/DDBJ whole genome shotgun (WGS) entry which is preliminary data.</text>
</comment>
<sequence>MARRKILDPRFLPSSELDQGHIRPRFRLGTQTLDAQAGWCRLGLRAHAMSSRAVSDTAIAYLPRVCVRRPGPETLRSLRMGGVKGNSRSTSDCITQGSARQTHQHPSEEACVRSSWFVGDSSRERSEWRIIPVSETHADSHGGPIDFLALDRHRIVVAETRYREAREWDSEAPLFHRDHQGGVKNGVKLLKREFWSLFVIVILGRMERKRS</sequence>
<evidence type="ECO:0000313" key="3">
    <source>
        <dbReference type="Proteomes" id="UP000298030"/>
    </source>
</evidence>
<dbReference type="EMBL" id="QPFP01000306">
    <property type="protein sequence ID" value="TEB17436.1"/>
    <property type="molecule type" value="Genomic_DNA"/>
</dbReference>
<organism evidence="2 3">
    <name type="scientific">Coprinellus micaceus</name>
    <name type="common">Glistening ink-cap mushroom</name>
    <name type="synonym">Coprinus micaceus</name>
    <dbReference type="NCBI Taxonomy" id="71717"/>
    <lineage>
        <taxon>Eukaryota</taxon>
        <taxon>Fungi</taxon>
        <taxon>Dikarya</taxon>
        <taxon>Basidiomycota</taxon>
        <taxon>Agaricomycotina</taxon>
        <taxon>Agaricomycetes</taxon>
        <taxon>Agaricomycetidae</taxon>
        <taxon>Agaricales</taxon>
        <taxon>Agaricineae</taxon>
        <taxon>Psathyrellaceae</taxon>
        <taxon>Coprinellus</taxon>
    </lineage>
</organism>
<feature type="compositionally biased region" description="Polar residues" evidence="1">
    <location>
        <begin position="86"/>
        <end position="101"/>
    </location>
</feature>
<evidence type="ECO:0000313" key="2">
    <source>
        <dbReference type="EMBL" id="TEB17436.1"/>
    </source>
</evidence>
<evidence type="ECO:0000256" key="1">
    <source>
        <dbReference type="SAM" id="MobiDB-lite"/>
    </source>
</evidence>
<dbReference type="Proteomes" id="UP000298030">
    <property type="component" value="Unassembled WGS sequence"/>
</dbReference>